<sequence length="147" mass="16142">MSYVGAVQLRPATVDDIPALLEFWRTSAEDTNRTGDDTAAVAALIARDPDALVLAVEAGEGGEEIVGSLVAGFDGWRCHLYRFAVRPDRRRRGIGKALLDAAEERFRAFGGRRADAMVLEDNTLAHRAWSAGGYASQPEWRRWVKGL</sequence>
<dbReference type="EMBL" id="BAABAT010000036">
    <property type="protein sequence ID" value="GAA4259600.1"/>
    <property type="molecule type" value="Genomic_DNA"/>
</dbReference>
<protein>
    <submittedName>
        <fullName evidence="4">GNAT family N-acetyltransferase</fullName>
    </submittedName>
</protein>
<dbReference type="PROSITE" id="PS51186">
    <property type="entry name" value="GNAT"/>
    <property type="match status" value="1"/>
</dbReference>
<evidence type="ECO:0000313" key="4">
    <source>
        <dbReference type="EMBL" id="GAA4259600.1"/>
    </source>
</evidence>
<keyword evidence="1" id="KW-0808">Transferase</keyword>
<evidence type="ECO:0000313" key="5">
    <source>
        <dbReference type="Proteomes" id="UP001500620"/>
    </source>
</evidence>
<accession>A0ABP8DMF8</accession>
<dbReference type="Proteomes" id="UP001500620">
    <property type="component" value="Unassembled WGS sequence"/>
</dbReference>
<reference evidence="5" key="1">
    <citation type="journal article" date="2019" name="Int. J. Syst. Evol. Microbiol.">
        <title>The Global Catalogue of Microorganisms (GCM) 10K type strain sequencing project: providing services to taxonomists for standard genome sequencing and annotation.</title>
        <authorList>
            <consortium name="The Broad Institute Genomics Platform"/>
            <consortium name="The Broad Institute Genome Sequencing Center for Infectious Disease"/>
            <person name="Wu L."/>
            <person name="Ma J."/>
        </authorList>
    </citation>
    <scope>NUCLEOTIDE SEQUENCE [LARGE SCALE GENOMIC DNA]</scope>
    <source>
        <strain evidence="5">JCM 17441</strain>
    </source>
</reference>
<evidence type="ECO:0000259" key="3">
    <source>
        <dbReference type="PROSITE" id="PS51186"/>
    </source>
</evidence>
<organism evidence="4 5">
    <name type="scientific">Dactylosporangium darangshiense</name>
    <dbReference type="NCBI Taxonomy" id="579108"/>
    <lineage>
        <taxon>Bacteria</taxon>
        <taxon>Bacillati</taxon>
        <taxon>Actinomycetota</taxon>
        <taxon>Actinomycetes</taxon>
        <taxon>Micromonosporales</taxon>
        <taxon>Micromonosporaceae</taxon>
        <taxon>Dactylosporangium</taxon>
    </lineage>
</organism>
<dbReference type="InterPro" id="IPR000182">
    <property type="entry name" value="GNAT_dom"/>
</dbReference>
<dbReference type="RefSeq" id="WP_345136506.1">
    <property type="nucleotide sequence ID" value="NZ_BAABAT010000036.1"/>
</dbReference>
<dbReference type="CDD" id="cd04301">
    <property type="entry name" value="NAT_SF"/>
    <property type="match status" value="1"/>
</dbReference>
<keyword evidence="2" id="KW-0012">Acyltransferase</keyword>
<evidence type="ECO:0000256" key="2">
    <source>
        <dbReference type="ARBA" id="ARBA00023315"/>
    </source>
</evidence>
<gene>
    <name evidence="4" type="ORF">GCM10022255_084860</name>
</gene>
<dbReference type="Pfam" id="PF00583">
    <property type="entry name" value="Acetyltransf_1"/>
    <property type="match status" value="1"/>
</dbReference>
<name>A0ABP8DMF8_9ACTN</name>
<dbReference type="InterPro" id="IPR050832">
    <property type="entry name" value="Bact_Acetyltransf"/>
</dbReference>
<dbReference type="Gene3D" id="3.40.630.30">
    <property type="match status" value="1"/>
</dbReference>
<comment type="caution">
    <text evidence="4">The sequence shown here is derived from an EMBL/GenBank/DDBJ whole genome shotgun (WGS) entry which is preliminary data.</text>
</comment>
<keyword evidence="5" id="KW-1185">Reference proteome</keyword>
<dbReference type="PANTHER" id="PTHR43877:SF1">
    <property type="entry name" value="ACETYLTRANSFERASE"/>
    <property type="match status" value="1"/>
</dbReference>
<dbReference type="InterPro" id="IPR016181">
    <property type="entry name" value="Acyl_CoA_acyltransferase"/>
</dbReference>
<evidence type="ECO:0000256" key="1">
    <source>
        <dbReference type="ARBA" id="ARBA00022679"/>
    </source>
</evidence>
<proteinExistence type="predicted"/>
<dbReference type="SUPFAM" id="SSF55729">
    <property type="entry name" value="Acyl-CoA N-acyltransferases (Nat)"/>
    <property type="match status" value="1"/>
</dbReference>
<dbReference type="PANTHER" id="PTHR43877">
    <property type="entry name" value="AMINOALKYLPHOSPHONATE N-ACETYLTRANSFERASE-RELATED-RELATED"/>
    <property type="match status" value="1"/>
</dbReference>
<feature type="domain" description="N-acetyltransferase" evidence="3">
    <location>
        <begin position="7"/>
        <end position="147"/>
    </location>
</feature>